<dbReference type="Pfam" id="PF18705">
    <property type="entry name" value="DUF5643"/>
    <property type="match status" value="1"/>
</dbReference>
<dbReference type="InterPro" id="IPR040680">
    <property type="entry name" value="DUF5643"/>
</dbReference>
<sequence>MKNDINKDLLYLLNETEIDLDELDQNDFTDIETKKVKKNFKKSLNNRNKKNKNFKKVAVAASVLILSVSLLASNSGGRAWASINIFVSNMASFMGLDENLDKYSTVVNKEITKDGITVKLNEVILDDKFLVVSTSFSSTEKIKDYLFSSASISINGKDISEGARGSGQGIDEYTHQEIINYNLTSVPEAGDINVKIVFDKISIDDKEYSGPWVFKFKTNGTELKKDTQALTLDKKINVSKDHKIKLEKFTSNSLGQKIYFTFDKKSINGYDMNLIGKDDLGNDVTFEFVTGNQEGGMFEYSNLDSNLNKDAKSLTLTPYAVKMPESSGKMPDQSEYKKVGEVFTIDLTKLSTNK</sequence>
<dbReference type="Gene3D" id="2.60.40.1630">
    <property type="entry name" value="bacillus anthracis domain"/>
    <property type="match status" value="1"/>
</dbReference>
<dbReference type="InterPro" id="IPR025436">
    <property type="entry name" value="DUF4179"/>
</dbReference>
<dbReference type="RefSeq" id="WP_209456700.1">
    <property type="nucleotide sequence ID" value="NZ_BAAACS010000002.1"/>
</dbReference>
<dbReference type="Pfam" id="PF13786">
    <property type="entry name" value="DUF4179"/>
    <property type="match status" value="1"/>
</dbReference>
<dbReference type="EMBL" id="JAGGJX010000002">
    <property type="protein sequence ID" value="MBP1855253.1"/>
    <property type="molecule type" value="Genomic_DNA"/>
</dbReference>
<keyword evidence="4" id="KW-1185">Reference proteome</keyword>
<accession>A0ABS4EBE5</accession>
<reference evidence="3 4" key="1">
    <citation type="submission" date="2021-03" db="EMBL/GenBank/DDBJ databases">
        <title>Genomic Encyclopedia of Type Strains, Phase IV (KMG-IV): sequencing the most valuable type-strain genomes for metagenomic binning, comparative biology and taxonomic classification.</title>
        <authorList>
            <person name="Goeker M."/>
        </authorList>
    </citation>
    <scope>NUCLEOTIDE SEQUENCE [LARGE SCALE GENOMIC DNA]</scope>
    <source>
        <strain evidence="3 4">DSM 1289</strain>
    </source>
</reference>
<gene>
    <name evidence="3" type="ORF">J2Z43_001646</name>
</gene>
<protein>
    <recommendedName>
        <fullName evidence="5">DUF4179 domain-containing protein</fullName>
    </recommendedName>
</protein>
<evidence type="ECO:0000259" key="2">
    <source>
        <dbReference type="Pfam" id="PF18705"/>
    </source>
</evidence>
<dbReference type="Proteomes" id="UP000767291">
    <property type="component" value="Unassembled WGS sequence"/>
</dbReference>
<feature type="domain" description="DUF5643" evidence="2">
    <location>
        <begin position="228"/>
        <end position="345"/>
    </location>
</feature>
<evidence type="ECO:0000259" key="1">
    <source>
        <dbReference type="Pfam" id="PF13786"/>
    </source>
</evidence>
<proteinExistence type="predicted"/>
<name>A0ABS4EBE5_9FIRM</name>
<evidence type="ECO:0000313" key="3">
    <source>
        <dbReference type="EMBL" id="MBP1855253.1"/>
    </source>
</evidence>
<comment type="caution">
    <text evidence="3">The sequence shown here is derived from an EMBL/GenBank/DDBJ whole genome shotgun (WGS) entry which is preliminary data.</text>
</comment>
<organism evidence="3 4">
    <name type="scientific">Metaclostridioides mangenotii</name>
    <dbReference type="NCBI Taxonomy" id="1540"/>
    <lineage>
        <taxon>Bacteria</taxon>
        <taxon>Bacillati</taxon>
        <taxon>Bacillota</taxon>
        <taxon>Clostridia</taxon>
        <taxon>Peptostreptococcales</taxon>
        <taxon>Peptostreptococcaceae</taxon>
        <taxon>Metaclostridioides</taxon>
    </lineage>
</organism>
<feature type="domain" description="DUF4179" evidence="1">
    <location>
        <begin position="49"/>
        <end position="137"/>
    </location>
</feature>
<evidence type="ECO:0000313" key="4">
    <source>
        <dbReference type="Proteomes" id="UP000767291"/>
    </source>
</evidence>
<evidence type="ECO:0008006" key="5">
    <source>
        <dbReference type="Google" id="ProtNLM"/>
    </source>
</evidence>
<dbReference type="Gene3D" id="2.60.40.1640">
    <property type="entry name" value="Conserved domain protein"/>
    <property type="match status" value="1"/>
</dbReference>